<evidence type="ECO:0000313" key="5">
    <source>
        <dbReference type="Proteomes" id="UP000050761"/>
    </source>
</evidence>
<keyword evidence="1" id="KW-0862">Zinc</keyword>
<dbReference type="InterPro" id="IPR021109">
    <property type="entry name" value="Peptidase_aspartic_dom_sf"/>
</dbReference>
<feature type="compositionally biased region" description="Basic and acidic residues" evidence="2">
    <location>
        <begin position="386"/>
        <end position="409"/>
    </location>
</feature>
<feature type="region of interest" description="Disordered" evidence="2">
    <location>
        <begin position="102"/>
        <end position="169"/>
    </location>
</feature>
<evidence type="ECO:0000259" key="3">
    <source>
        <dbReference type="PROSITE" id="PS50158"/>
    </source>
</evidence>
<feature type="region of interest" description="Disordered" evidence="2">
    <location>
        <begin position="376"/>
        <end position="409"/>
    </location>
</feature>
<evidence type="ECO:0000313" key="6">
    <source>
        <dbReference type="WBParaSite" id="HPBE_0000358101-mRNA-1"/>
    </source>
</evidence>
<accession>A0A183FBN9</accession>
<dbReference type="Proteomes" id="UP000050761">
    <property type="component" value="Unassembled WGS sequence"/>
</dbReference>
<keyword evidence="5" id="KW-1185">Reference proteome</keyword>
<name>A0A183FBN9_HELPZ</name>
<dbReference type="GO" id="GO:0008270">
    <property type="term" value="F:zinc ion binding"/>
    <property type="evidence" value="ECO:0007669"/>
    <property type="project" value="UniProtKB-KW"/>
</dbReference>
<reference evidence="4 5" key="1">
    <citation type="submission" date="2018-11" db="EMBL/GenBank/DDBJ databases">
        <authorList>
            <consortium name="Pathogen Informatics"/>
        </authorList>
    </citation>
    <scope>NUCLEOTIDE SEQUENCE [LARGE SCALE GENOMIC DNA]</scope>
</reference>
<evidence type="ECO:0000313" key="4">
    <source>
        <dbReference type="EMBL" id="VDO37504.1"/>
    </source>
</evidence>
<dbReference type="InterPro" id="IPR001969">
    <property type="entry name" value="Aspartic_peptidase_AS"/>
</dbReference>
<sequence length="425" mass="46933">MKDGLREDDNNARIRALTALRKLTIREEQSVGEFCLALEKLASKAYPNSPPEVTSLQKAEILFNELAGWEGSYNLSEALELANASEAYERVKDAALRLERTRKTAEETSQKLFHGKRSAWKAERFRSTGPSSTNNEGMAKERESTLARQDDESGTPVGEQSVNRPSSSNKEVKCFKCGEKGHVARRCTAPDVSAESAATSRVATVELEERESFATMLNQFWCTSTHTAVVDRTRGLFGERSLYPVEVMGLKVKALLDTGSETSIAPLSVFKLAKDKEVEIDKFVERIPGVEAVIRNASGEPMHFLDTIKMDVSIDGETHPIAFHVAKGPDDFLVLGTNALSVFGIQLGKVKSHEQLDARQSDQDTIHEPVYGKPLHGPIAGLQPVVEKEGSDYDSPRSETNKEANVQKREFLPPRCVKFVPPKAS</sequence>
<dbReference type="InterPro" id="IPR001878">
    <property type="entry name" value="Znf_CCHC"/>
</dbReference>
<feature type="compositionally biased region" description="Basic and acidic residues" evidence="2">
    <location>
        <begin position="138"/>
        <end position="151"/>
    </location>
</feature>
<proteinExistence type="predicted"/>
<organism evidence="5 6">
    <name type="scientific">Heligmosomoides polygyrus</name>
    <name type="common">Parasitic roundworm</name>
    <dbReference type="NCBI Taxonomy" id="6339"/>
    <lineage>
        <taxon>Eukaryota</taxon>
        <taxon>Metazoa</taxon>
        <taxon>Ecdysozoa</taxon>
        <taxon>Nematoda</taxon>
        <taxon>Chromadorea</taxon>
        <taxon>Rhabditida</taxon>
        <taxon>Rhabditina</taxon>
        <taxon>Rhabditomorpha</taxon>
        <taxon>Strongyloidea</taxon>
        <taxon>Heligmosomidae</taxon>
        <taxon>Heligmosomoides</taxon>
    </lineage>
</organism>
<dbReference type="SMART" id="SM00343">
    <property type="entry name" value="ZnF_C2HC"/>
    <property type="match status" value="1"/>
</dbReference>
<feature type="compositionally biased region" description="Polar residues" evidence="2">
    <location>
        <begin position="158"/>
        <end position="169"/>
    </location>
</feature>
<dbReference type="SUPFAM" id="SSF50630">
    <property type="entry name" value="Acid proteases"/>
    <property type="match status" value="1"/>
</dbReference>
<dbReference type="OrthoDB" id="5873806at2759"/>
<reference evidence="6" key="2">
    <citation type="submission" date="2019-09" db="UniProtKB">
        <authorList>
            <consortium name="WormBaseParasite"/>
        </authorList>
    </citation>
    <scope>IDENTIFICATION</scope>
</reference>
<dbReference type="Gene3D" id="2.40.70.10">
    <property type="entry name" value="Acid Proteases"/>
    <property type="match status" value="1"/>
</dbReference>
<dbReference type="InterPro" id="IPR036875">
    <property type="entry name" value="Znf_CCHC_sf"/>
</dbReference>
<dbReference type="PROSITE" id="PS00141">
    <property type="entry name" value="ASP_PROTEASE"/>
    <property type="match status" value="1"/>
</dbReference>
<accession>A0A3P7VSY6</accession>
<dbReference type="GO" id="GO:0004190">
    <property type="term" value="F:aspartic-type endopeptidase activity"/>
    <property type="evidence" value="ECO:0007669"/>
    <property type="project" value="InterPro"/>
</dbReference>
<dbReference type="Gene3D" id="4.10.60.10">
    <property type="entry name" value="Zinc finger, CCHC-type"/>
    <property type="match status" value="1"/>
</dbReference>
<dbReference type="WBParaSite" id="HPBE_0000358101-mRNA-1">
    <property type="protein sequence ID" value="HPBE_0000358101-mRNA-1"/>
    <property type="gene ID" value="HPBE_0000358101"/>
</dbReference>
<dbReference type="Pfam" id="PF00098">
    <property type="entry name" value="zf-CCHC"/>
    <property type="match status" value="1"/>
</dbReference>
<dbReference type="GO" id="GO:0005737">
    <property type="term" value="C:cytoplasm"/>
    <property type="evidence" value="ECO:0007669"/>
    <property type="project" value="UniProtKB-ARBA"/>
</dbReference>
<keyword evidence="1" id="KW-0479">Metal-binding</keyword>
<dbReference type="CDD" id="cd00303">
    <property type="entry name" value="retropepsin_like"/>
    <property type="match status" value="1"/>
</dbReference>
<dbReference type="SUPFAM" id="SSF57756">
    <property type="entry name" value="Retrovirus zinc finger-like domains"/>
    <property type="match status" value="1"/>
</dbReference>
<gene>
    <name evidence="4" type="ORF">HPBE_LOCUS3582</name>
</gene>
<evidence type="ECO:0000256" key="1">
    <source>
        <dbReference type="PROSITE-ProRule" id="PRU00047"/>
    </source>
</evidence>
<dbReference type="GO" id="GO:0006508">
    <property type="term" value="P:proteolysis"/>
    <property type="evidence" value="ECO:0007669"/>
    <property type="project" value="InterPro"/>
</dbReference>
<dbReference type="PROSITE" id="PS50158">
    <property type="entry name" value="ZF_CCHC"/>
    <property type="match status" value="1"/>
</dbReference>
<protein>
    <submittedName>
        <fullName evidence="6">CCHC-type domain-containing protein</fullName>
    </submittedName>
</protein>
<dbReference type="GO" id="GO:0003676">
    <property type="term" value="F:nucleic acid binding"/>
    <property type="evidence" value="ECO:0007669"/>
    <property type="project" value="InterPro"/>
</dbReference>
<dbReference type="GO" id="GO:0019899">
    <property type="term" value="F:enzyme binding"/>
    <property type="evidence" value="ECO:0007669"/>
    <property type="project" value="UniProtKB-ARBA"/>
</dbReference>
<feature type="domain" description="CCHC-type" evidence="3">
    <location>
        <begin position="173"/>
        <end position="187"/>
    </location>
</feature>
<dbReference type="AlphaFoldDB" id="A0A183FBN9"/>
<keyword evidence="1" id="KW-0863">Zinc-finger</keyword>
<dbReference type="EMBL" id="UZAH01010761">
    <property type="protein sequence ID" value="VDO37504.1"/>
    <property type="molecule type" value="Genomic_DNA"/>
</dbReference>
<evidence type="ECO:0000256" key="2">
    <source>
        <dbReference type="SAM" id="MobiDB-lite"/>
    </source>
</evidence>